<dbReference type="VEuPathDB" id="HostDB:ENSMMUG00000065079"/>
<proteinExistence type="predicted"/>
<feature type="region of interest" description="Disordered" evidence="1">
    <location>
        <begin position="93"/>
        <end position="218"/>
    </location>
</feature>
<evidence type="ECO:0000256" key="1">
    <source>
        <dbReference type="SAM" id="MobiDB-lite"/>
    </source>
</evidence>
<feature type="compositionally biased region" description="Basic and acidic residues" evidence="1">
    <location>
        <begin position="104"/>
        <end position="113"/>
    </location>
</feature>
<reference evidence="3" key="1">
    <citation type="journal article" date="2007" name="Science">
        <title>Evolutionary and biomedical insights from the rhesus macaque genome.</title>
        <authorList>
            <person name="Gibbs R.A."/>
            <person name="Rogers J."/>
            <person name="Katze M.G."/>
            <person name="Bumgarner R."/>
            <person name="Weinstock G.M."/>
            <person name="Mardis E.R."/>
            <person name="Remington K.A."/>
            <person name="Strausberg R.L."/>
            <person name="Venter J.C."/>
            <person name="Wilson R.K."/>
            <person name="Batzer M.A."/>
            <person name="Bustamante C.D."/>
            <person name="Eichler E.E."/>
            <person name="Hahn M.W."/>
            <person name="Hardison R.C."/>
            <person name="Makova K.D."/>
            <person name="Miller W."/>
            <person name="Milosavljevic A."/>
            <person name="Palermo R.E."/>
            <person name="Siepel A."/>
            <person name="Sikela J.M."/>
            <person name="Attaway T."/>
            <person name="Bell S."/>
            <person name="Bernard K.E."/>
            <person name="Buhay C.J."/>
            <person name="Chandrabose M.N."/>
            <person name="Dao M."/>
            <person name="Davis C."/>
            <person name="Delehaunty K.D."/>
            <person name="Ding Y."/>
            <person name="Dinh H.H."/>
            <person name="Dugan-Rocha S."/>
            <person name="Fulton L.A."/>
            <person name="Gabisi R.A."/>
            <person name="Garner T.T."/>
            <person name="Godfrey J."/>
            <person name="Hawes A.C."/>
            <person name="Hernandez J."/>
            <person name="Hines S."/>
            <person name="Holder M."/>
            <person name="Hume J."/>
            <person name="Jhangiani S.N."/>
            <person name="Joshi V."/>
            <person name="Khan Z.M."/>
            <person name="Kirkness E.F."/>
            <person name="Cree A."/>
            <person name="Fowler R.G."/>
            <person name="Lee S."/>
            <person name="Lewis L.R."/>
            <person name="Li Z."/>
            <person name="Liu Y.-S."/>
            <person name="Moore S.M."/>
            <person name="Muzny D."/>
            <person name="Nazareth L.V."/>
            <person name="Ngo D.N."/>
            <person name="Okwuonu G.O."/>
            <person name="Pai G."/>
            <person name="Parker D."/>
            <person name="Paul H.A."/>
            <person name="Pfannkoch C."/>
            <person name="Pohl C.S."/>
            <person name="Rogers Y.-H.C."/>
            <person name="Ruiz S.J."/>
            <person name="Sabo A."/>
            <person name="Santibanez J."/>
            <person name="Schneider B.W."/>
            <person name="Smith S.M."/>
            <person name="Sodergren E."/>
            <person name="Svatek A.F."/>
            <person name="Utterback T.R."/>
            <person name="Vattathil S."/>
            <person name="Warren W."/>
            <person name="White C.S."/>
            <person name="Chinwalla A.T."/>
            <person name="Feng Y."/>
            <person name="Halpern A.L."/>
            <person name="Hillier L.W."/>
            <person name="Huang X."/>
            <person name="Minx P."/>
            <person name="Nelson J.O."/>
            <person name="Pepin K.H."/>
            <person name="Qin X."/>
            <person name="Sutton G.G."/>
            <person name="Venter E."/>
            <person name="Walenz B.P."/>
            <person name="Wallis J.W."/>
            <person name="Worley K.C."/>
            <person name="Yang S.-P."/>
            <person name="Jones S.M."/>
            <person name="Marra M.A."/>
            <person name="Rocchi M."/>
            <person name="Schein J.E."/>
            <person name="Baertsch R."/>
            <person name="Clarke L."/>
            <person name="Csuros M."/>
            <person name="Glasscock J."/>
            <person name="Harris R.A."/>
            <person name="Havlak P."/>
            <person name="Jackson A.R."/>
            <person name="Jiang H."/>
            <person name="Liu Y."/>
            <person name="Messina D.N."/>
            <person name="Shen Y."/>
            <person name="Song H.X.-Z."/>
            <person name="Wylie T."/>
            <person name="Zhang L."/>
            <person name="Birney E."/>
            <person name="Han K."/>
            <person name="Konkel M.K."/>
            <person name="Lee J."/>
            <person name="Smit A.F.A."/>
            <person name="Ullmer B."/>
            <person name="Wang H."/>
            <person name="Xing J."/>
            <person name="Burhans R."/>
            <person name="Cheng Z."/>
            <person name="Karro J.E."/>
            <person name="Ma J."/>
            <person name="Raney B."/>
            <person name="She X."/>
            <person name="Cox M.J."/>
            <person name="Demuth J.P."/>
            <person name="Dumas L.J."/>
            <person name="Han S.-G."/>
            <person name="Hopkins J."/>
            <person name="Karimpour-Fard A."/>
            <person name="Kim Y.H."/>
            <person name="Pollack J.R."/>
            <person name="Vinar T."/>
            <person name="Addo-Quaye C."/>
            <person name="Degenhardt J."/>
            <person name="Denby A."/>
            <person name="Hubisz M.J."/>
            <person name="Indap A."/>
            <person name="Kosiol C."/>
            <person name="Lahn B.T."/>
            <person name="Lawson H.A."/>
            <person name="Marklein A."/>
            <person name="Nielsen R."/>
            <person name="Vallender E.J."/>
            <person name="Clark A.G."/>
            <person name="Ferguson B."/>
            <person name="Hernandez R.D."/>
            <person name="Hirani K."/>
            <person name="Kehrer-Sawatzki H."/>
            <person name="Kolb J."/>
            <person name="Patil S."/>
            <person name="Pu L.-L."/>
            <person name="Ren Y."/>
            <person name="Smith D.G."/>
            <person name="Wheeler D.A."/>
            <person name="Schenck I."/>
            <person name="Ball E.V."/>
            <person name="Chen R."/>
            <person name="Cooper D.N."/>
            <person name="Giardine B."/>
            <person name="Hsu F."/>
            <person name="Kent W.J."/>
            <person name="Lesk A."/>
            <person name="Nelson D.L."/>
            <person name="O'brien W.E."/>
            <person name="Pruefer K."/>
            <person name="Stenson P.D."/>
            <person name="Wallace J.C."/>
            <person name="Ke H."/>
            <person name="Liu X.-M."/>
            <person name="Wang P."/>
            <person name="Xiang A.P."/>
            <person name="Yang F."/>
            <person name="Barber G.P."/>
            <person name="Haussler D."/>
            <person name="Karolchik D."/>
            <person name="Kern A.D."/>
            <person name="Kuhn R.M."/>
            <person name="Smith K.E."/>
            <person name="Zwieg A.S."/>
        </authorList>
    </citation>
    <scope>NUCLEOTIDE SEQUENCE [LARGE SCALE GENOMIC DNA]</scope>
    <source>
        <strain evidence="3">17573</strain>
    </source>
</reference>
<dbReference type="Proteomes" id="UP000006718">
    <property type="component" value="Chromosome 19"/>
</dbReference>
<feature type="compositionally biased region" description="Polar residues" evidence="1">
    <location>
        <begin position="242"/>
        <end position="265"/>
    </location>
</feature>
<dbReference type="Ensembl" id="ENSMMUT00000079770.1">
    <property type="protein sequence ID" value="ENSMMUP00000080145.1"/>
    <property type="gene ID" value="ENSMMUG00000065079.1"/>
</dbReference>
<protein>
    <submittedName>
        <fullName evidence="2">Uncharacterized protein</fullName>
    </submittedName>
</protein>
<keyword evidence="3" id="KW-1185">Reference proteome</keyword>
<dbReference type="InParanoid" id="A0A5F8ATB6"/>
<accession>A0A5F8ATB6</accession>
<dbReference type="GeneTree" id="ENSGT00940000163505"/>
<evidence type="ECO:0000313" key="3">
    <source>
        <dbReference type="Proteomes" id="UP000006718"/>
    </source>
</evidence>
<dbReference type="STRING" id="9544.ENSMMUP00000080145"/>
<dbReference type="PANTHER" id="PTHR12138:SF75">
    <property type="entry name" value="SECRETED PROTEIN"/>
    <property type="match status" value="1"/>
</dbReference>
<feature type="region of interest" description="Disordered" evidence="1">
    <location>
        <begin position="242"/>
        <end position="275"/>
    </location>
</feature>
<dbReference type="Bgee" id="ENSMMUG00000065079">
    <property type="expression patterns" value="Expressed in heart"/>
</dbReference>
<evidence type="ECO:0000313" key="2">
    <source>
        <dbReference type="Ensembl" id="ENSMMUP00000080145.1"/>
    </source>
</evidence>
<reference evidence="2" key="3">
    <citation type="submission" date="2025-08" db="UniProtKB">
        <authorList>
            <consortium name="Ensembl"/>
        </authorList>
    </citation>
    <scope>IDENTIFICATION</scope>
    <source>
        <strain evidence="2">17573</strain>
    </source>
</reference>
<reference evidence="2" key="4">
    <citation type="submission" date="2025-09" db="UniProtKB">
        <authorList>
            <consortium name="Ensembl"/>
        </authorList>
    </citation>
    <scope>IDENTIFICATION</scope>
    <source>
        <strain evidence="2">17573</strain>
    </source>
</reference>
<name>A0A5F8ATB6_MACMU</name>
<organism evidence="2 3">
    <name type="scientific">Macaca mulatta</name>
    <name type="common">Rhesus macaque</name>
    <dbReference type="NCBI Taxonomy" id="9544"/>
    <lineage>
        <taxon>Eukaryota</taxon>
        <taxon>Metazoa</taxon>
        <taxon>Chordata</taxon>
        <taxon>Craniata</taxon>
        <taxon>Vertebrata</taxon>
        <taxon>Euteleostomi</taxon>
        <taxon>Mammalia</taxon>
        <taxon>Eutheria</taxon>
        <taxon>Euarchontoglires</taxon>
        <taxon>Primates</taxon>
        <taxon>Haplorrhini</taxon>
        <taxon>Catarrhini</taxon>
        <taxon>Cercopithecidae</taxon>
        <taxon>Cercopithecinae</taxon>
        <taxon>Macaca</taxon>
    </lineage>
</organism>
<feature type="compositionally biased region" description="Basic and acidic residues" evidence="1">
    <location>
        <begin position="122"/>
        <end position="137"/>
    </location>
</feature>
<dbReference type="AlphaFoldDB" id="A0A5F8ATB6"/>
<dbReference type="PANTHER" id="PTHR12138">
    <property type="entry name" value="PRIMATE-EXPANDED PROTEIN FAMILY"/>
    <property type="match status" value="1"/>
</dbReference>
<reference evidence="2" key="2">
    <citation type="submission" date="2019-01" db="EMBL/GenBank/DDBJ databases">
        <authorList>
            <person name="Graves T."/>
            <person name="Eichler E.E."/>
            <person name="Wilson R.K."/>
        </authorList>
    </citation>
    <scope>NUCLEOTIDE SEQUENCE [LARGE SCALE GENOMIC DNA]</scope>
    <source>
        <strain evidence="2">17573</strain>
    </source>
</reference>
<sequence length="408" mass="44645">MLALQVEPLHLATIRILKKLRLRKGRQLARGHAVSQRREDSNLQNRCCRLQSPGALTGSGHLGLGTGLLPAQLPAPPSLLIDPAVPGQPLLLTPSPWDSVVQERGGRGHDWTWAKRKPHPPAQRDRSSPHGSERLPGREPLSLPLLGWDSGSRQGPPCRMLPKNRSGQERGATRHCGWHVSPVTHSARAPPPRWSGPWPGGHRALHTPAPSHTCGHRTPGLPGSVNHAFPCFAIANGISGSATESSYSNTRPQPPTSNSSRSRWPQTDLPHRGKATSMLSVPLQVELYRCLISPTRKETPRADPPASLLCNFPGPQRRWGTQQALLNDGLRYHSQTTSFFFFFFLRQSLALSPRLECSGRISAHCKLRLPGLRHSPASASRVAGTTGTRHLARLVFCIFFSRDGVSPC</sequence>